<reference evidence="2" key="1">
    <citation type="journal article" date="2020" name="mSystems">
        <title>Genome- and Community-Level Interaction Insights into Carbon Utilization and Element Cycling Functions of Hydrothermarchaeota in Hydrothermal Sediment.</title>
        <authorList>
            <person name="Zhou Z."/>
            <person name="Liu Y."/>
            <person name="Xu W."/>
            <person name="Pan J."/>
            <person name="Luo Z.H."/>
            <person name="Li M."/>
        </authorList>
    </citation>
    <scope>NUCLEOTIDE SEQUENCE [LARGE SCALE GENOMIC DNA]</scope>
    <source>
        <strain evidence="2">HyVt-380</strain>
    </source>
</reference>
<evidence type="ECO:0000259" key="1">
    <source>
        <dbReference type="Pfam" id="PF13362"/>
    </source>
</evidence>
<dbReference type="AlphaFoldDB" id="A0A7C1W1B1"/>
<evidence type="ECO:0000313" key="2">
    <source>
        <dbReference type="EMBL" id="HEC74557.1"/>
    </source>
</evidence>
<sequence length="348" mass="38111">AEAACLSASIPPISNEPIKNVASEARSKWIGSSYQKNREAVVHQYPWIFKLDRTKRGGIMMNHNTELRFLNVIQNSGMTPPDYLTPGRFIRFPGVGKPVGNKSGWCILFEDHTGGKYGDWSSDMNEFWWNTDAIPSPSLSRSSMIKHHEHTANRHKKVAKKACQIYASASVSSNHSYLKAKQITSNTSRLYKGALVLPVIDIDGQVTTLQFISEDAKKIFLKGGKKKGCFIHIGGSFNSTIIIICEGFATGCTLMADQPDRLVLAALDCHNLLHVAIAVRSKYPAAEIIIAADDDRLKPNNPGLTSANAAALAVDASIAMPSWPDDAPKSLSDFNDLAVWLKNGGKWS</sequence>
<feature type="domain" description="Toprim" evidence="1">
    <location>
        <begin position="242"/>
        <end position="338"/>
    </location>
</feature>
<dbReference type="Pfam" id="PF13362">
    <property type="entry name" value="Toprim_3"/>
    <property type="match status" value="1"/>
</dbReference>
<dbReference type="EMBL" id="DRHY01000198">
    <property type="protein sequence ID" value="HEC74557.1"/>
    <property type="molecule type" value="Genomic_DNA"/>
</dbReference>
<protein>
    <recommendedName>
        <fullName evidence="1">Toprim domain-containing protein</fullName>
    </recommendedName>
</protein>
<comment type="caution">
    <text evidence="2">The sequence shown here is derived from an EMBL/GenBank/DDBJ whole genome shotgun (WGS) entry which is preliminary data.</text>
</comment>
<dbReference type="Proteomes" id="UP000886384">
    <property type="component" value="Unassembled WGS sequence"/>
</dbReference>
<dbReference type="InterPro" id="IPR006171">
    <property type="entry name" value="TOPRIM_dom"/>
</dbReference>
<proteinExistence type="predicted"/>
<accession>A0A7C1W1B1</accession>
<gene>
    <name evidence="2" type="ORF">ENI26_09340</name>
</gene>
<feature type="non-terminal residue" evidence="2">
    <location>
        <position position="1"/>
    </location>
</feature>
<name>A0A7C1W1B1_9GAMM</name>
<organism evidence="2">
    <name type="scientific">Methylophaga aminisulfidivorans</name>
    <dbReference type="NCBI Taxonomy" id="230105"/>
    <lineage>
        <taxon>Bacteria</taxon>
        <taxon>Pseudomonadati</taxon>
        <taxon>Pseudomonadota</taxon>
        <taxon>Gammaproteobacteria</taxon>
        <taxon>Thiotrichales</taxon>
        <taxon>Piscirickettsiaceae</taxon>
        <taxon>Methylophaga</taxon>
    </lineage>
</organism>